<organism evidence="2 3">
    <name type="scientific">Mustela putorius furo</name>
    <name type="common">European domestic ferret</name>
    <name type="synonym">Mustela furo</name>
    <dbReference type="NCBI Taxonomy" id="9669"/>
    <lineage>
        <taxon>Eukaryota</taxon>
        <taxon>Metazoa</taxon>
        <taxon>Chordata</taxon>
        <taxon>Craniata</taxon>
        <taxon>Vertebrata</taxon>
        <taxon>Euteleostomi</taxon>
        <taxon>Mammalia</taxon>
        <taxon>Eutheria</taxon>
        <taxon>Laurasiatheria</taxon>
        <taxon>Carnivora</taxon>
        <taxon>Caniformia</taxon>
        <taxon>Musteloidea</taxon>
        <taxon>Mustelidae</taxon>
        <taxon>Mustelinae</taxon>
        <taxon>Mustela</taxon>
    </lineage>
</organism>
<feature type="compositionally biased region" description="Basic residues" evidence="1">
    <location>
        <begin position="133"/>
        <end position="146"/>
    </location>
</feature>
<dbReference type="GeneID" id="123390745"/>
<feature type="compositionally biased region" description="Pro residues" evidence="1">
    <location>
        <begin position="118"/>
        <end position="129"/>
    </location>
</feature>
<gene>
    <name evidence="3" type="primary">LOC123390745</name>
</gene>
<dbReference type="Proteomes" id="UP000000715">
    <property type="component" value="Unplaced"/>
</dbReference>
<protein>
    <submittedName>
        <fullName evidence="3">Basic proline-rich protein-like</fullName>
    </submittedName>
</protein>
<evidence type="ECO:0000313" key="2">
    <source>
        <dbReference type="Proteomes" id="UP000000715"/>
    </source>
</evidence>
<feature type="region of interest" description="Disordered" evidence="1">
    <location>
        <begin position="1"/>
        <end position="191"/>
    </location>
</feature>
<feature type="compositionally biased region" description="Low complexity" evidence="1">
    <location>
        <begin position="71"/>
        <end position="92"/>
    </location>
</feature>
<evidence type="ECO:0000313" key="3">
    <source>
        <dbReference type="RefSeq" id="XP_044931160.1"/>
    </source>
</evidence>
<proteinExistence type="predicted"/>
<accession>A0A8U0RUH1</accession>
<sequence length="191" mass="19788">SAVGAGRAPLFKASAGPQRWRLRQQHAGGGVSGSSAPQPAHPRSRSVARQTLPRRSGPPGLLPDPARELPARGSPPSSPRPASGSASSTSGAIREQARRRAASPPSPGSPRRYLLFRRPPPTLPPPSPAPSAAKRRAPPPPPRRRPPPSLPAPGAARQWAGSPGLGRADCGRRPARRTNGRPSPASARADC</sequence>
<name>A0A8U0RUH1_MUSPF</name>
<dbReference type="AlphaFoldDB" id="A0A8U0RUH1"/>
<reference evidence="3" key="1">
    <citation type="submission" date="2025-08" db="UniProtKB">
        <authorList>
            <consortium name="RefSeq"/>
        </authorList>
    </citation>
    <scope>IDENTIFICATION</scope>
    <source>
        <tissue evidence="3">Brain</tissue>
    </source>
</reference>
<dbReference type="RefSeq" id="XP_044931160.1">
    <property type="nucleotide sequence ID" value="XM_045075225.1"/>
</dbReference>
<keyword evidence="2" id="KW-1185">Reference proteome</keyword>
<evidence type="ECO:0000256" key="1">
    <source>
        <dbReference type="SAM" id="MobiDB-lite"/>
    </source>
</evidence>
<feature type="non-terminal residue" evidence="3">
    <location>
        <position position="1"/>
    </location>
</feature>